<dbReference type="EMBL" id="JBHSOW010000001">
    <property type="protein sequence ID" value="MFC5647537.1"/>
    <property type="molecule type" value="Genomic_DNA"/>
</dbReference>
<protein>
    <submittedName>
        <fullName evidence="3">Amidase family protein</fullName>
    </submittedName>
</protein>
<feature type="signal peptide" evidence="1">
    <location>
        <begin position="1"/>
        <end position="32"/>
    </location>
</feature>
<evidence type="ECO:0000313" key="3">
    <source>
        <dbReference type="EMBL" id="MFC5647537.1"/>
    </source>
</evidence>
<evidence type="ECO:0000259" key="2">
    <source>
        <dbReference type="Pfam" id="PF01425"/>
    </source>
</evidence>
<dbReference type="SUPFAM" id="SSF75304">
    <property type="entry name" value="Amidase signature (AS) enzymes"/>
    <property type="match status" value="1"/>
</dbReference>
<dbReference type="InterPro" id="IPR023631">
    <property type="entry name" value="Amidase_dom"/>
</dbReference>
<reference evidence="4" key="1">
    <citation type="journal article" date="2019" name="Int. J. Syst. Evol. Microbiol.">
        <title>The Global Catalogue of Microorganisms (GCM) 10K type strain sequencing project: providing services to taxonomists for standard genome sequencing and annotation.</title>
        <authorList>
            <consortium name="The Broad Institute Genomics Platform"/>
            <consortium name="The Broad Institute Genome Sequencing Center for Infectious Disease"/>
            <person name="Wu L."/>
            <person name="Ma J."/>
        </authorList>
    </citation>
    <scope>NUCLEOTIDE SEQUENCE [LARGE SCALE GENOMIC DNA]</scope>
    <source>
        <strain evidence="4">CGMCC 1.3240</strain>
    </source>
</reference>
<comment type="caution">
    <text evidence="3">The sequence shown here is derived from an EMBL/GenBank/DDBJ whole genome shotgun (WGS) entry which is preliminary data.</text>
</comment>
<accession>A0ABW0VRG3</accession>
<dbReference type="Proteomes" id="UP001596047">
    <property type="component" value="Unassembled WGS sequence"/>
</dbReference>
<organism evidence="3 4">
    <name type="scientific">Paenibacillus solisilvae</name>
    <dbReference type="NCBI Taxonomy" id="2486751"/>
    <lineage>
        <taxon>Bacteria</taxon>
        <taxon>Bacillati</taxon>
        <taxon>Bacillota</taxon>
        <taxon>Bacilli</taxon>
        <taxon>Bacillales</taxon>
        <taxon>Paenibacillaceae</taxon>
        <taxon>Paenibacillus</taxon>
    </lineage>
</organism>
<dbReference type="RefSeq" id="WP_379185978.1">
    <property type="nucleotide sequence ID" value="NZ_JBHSOW010000001.1"/>
</dbReference>
<feature type="domain" description="Amidase" evidence="2">
    <location>
        <begin position="134"/>
        <end position="599"/>
    </location>
</feature>
<keyword evidence="1" id="KW-0732">Signal</keyword>
<dbReference type="PANTHER" id="PTHR42678:SF34">
    <property type="entry name" value="OS04G0183300 PROTEIN"/>
    <property type="match status" value="1"/>
</dbReference>
<dbReference type="Gene3D" id="3.90.1300.10">
    <property type="entry name" value="Amidase signature (AS) domain"/>
    <property type="match status" value="1"/>
</dbReference>
<keyword evidence="4" id="KW-1185">Reference proteome</keyword>
<dbReference type="InterPro" id="IPR036928">
    <property type="entry name" value="AS_sf"/>
</dbReference>
<dbReference type="PANTHER" id="PTHR42678">
    <property type="entry name" value="AMIDASE"/>
    <property type="match status" value="1"/>
</dbReference>
<feature type="chain" id="PRO_5046832213" evidence="1">
    <location>
        <begin position="33"/>
        <end position="681"/>
    </location>
</feature>
<proteinExistence type="predicted"/>
<evidence type="ECO:0000313" key="4">
    <source>
        <dbReference type="Proteomes" id="UP001596047"/>
    </source>
</evidence>
<gene>
    <name evidence="3" type="ORF">ACFPYJ_00010</name>
</gene>
<evidence type="ECO:0000256" key="1">
    <source>
        <dbReference type="SAM" id="SignalP"/>
    </source>
</evidence>
<name>A0ABW0VRG3_9BACL</name>
<dbReference type="Pfam" id="PF01425">
    <property type="entry name" value="Amidase"/>
    <property type="match status" value="1"/>
</dbReference>
<sequence>MKLFKRKRTVMKVMTTSVLCGMLLGNTSTAFALDANGMINVATTTTAAMNDLKAVVQEANRIKLKDYPATYADNVEYALSVAKTITPNSTVDKINETRLTLRVALNTLTIDLEKSTIADMQAMVKAKKLTYEKLVNMYLARINLYDLHTVKLNAVAIVNPNAIMLAKESDAAVKADPSKATGMFGIPVLIKDNIGVAGADGMPTTAGSIALANNFILQDSFLASQLKKSGAIILGKTNLSEFANFIAQGMKSGYSTLHGQVLNPYLPGVLDVSGSSSGSGAGAAAALSAITIGSETSGSILSPSANNSLVGLKPTLGLVSRNGIIPLAHSQDTAGPMGRNVSDVAALLTVMQGYDTNDLYINMGVDNEIPVDESYLKSHTENYNNYLKKDGLQGKVLGVYNIPNKDNQPDLYAAFQNAIQVLQAQGAKIVYASDGGAMVNEVPTAPASRVLYYDFKQDIDSYLKSQVNPVVASDNKTVIKSLQDVINYNSTRPDVLKYGQSILLQSQAYDMTPGSQDYQTYLDQRAADIEYSRKNGINYLLSKYKLDALIGLNGATTGIAAKAGYPSITVPASYRTADGSNGQPINLQITGDAFTEEQLIQMGYAFEQATKARIAPGMAVKDQLKTLIDDAAALQVSGKEYNAALAVYKSNFSTQREVDNSANALYGVLYSSWKKQDLFKD</sequence>